<evidence type="ECO:0000313" key="12">
    <source>
        <dbReference type="Proteomes" id="UP000033352"/>
    </source>
</evidence>
<organism evidence="11 12">
    <name type="scientific">Enterobacter sichuanensis</name>
    <dbReference type="NCBI Taxonomy" id="2071710"/>
    <lineage>
        <taxon>Bacteria</taxon>
        <taxon>Pseudomonadati</taxon>
        <taxon>Pseudomonadota</taxon>
        <taxon>Gammaproteobacteria</taxon>
        <taxon>Enterobacterales</taxon>
        <taxon>Enterobacteriaceae</taxon>
        <taxon>Enterobacter</taxon>
        <taxon>Enterobacter cloacae complex</taxon>
    </lineage>
</organism>
<sequence length="357" mass="39318">MSKLDLRSKKTWGALASIAVVAGTLASAFAWTAGWLGSRTVSQALVSETPKPFPPGFRRAHGKGICFAGTFVPNGSAVSLSTSRLFSQPEIPVVGRFSIGTGDPHAPDSTTKTLSMALLLKTDDKQQWRMAMNNEPYFATRNPEGFLALRQATAVDAATGKPDPQRLADFLKAYPEAEKYLKWAAQKPAPGSFAGATFYSINAFYLVNAQGERQPVRWMMRPHDPFFSLSDEQRKKADDNFLFESLRQRLAQKPLYWDYVLQLAQPGDPVDDPSRPWPDNRKQVVAGTLEVTRVEAQSMGACRDVNFDPSIVPAGVAVTDDPVLNARSAAYSHSFSRREREIGYGKATEAVQKQEVK</sequence>
<dbReference type="CDD" id="cd08153">
    <property type="entry name" value="srpA_like"/>
    <property type="match status" value="1"/>
</dbReference>
<dbReference type="PIRSF" id="PIRSF000296">
    <property type="entry name" value="SrpA"/>
    <property type="match status" value="1"/>
</dbReference>
<dbReference type="Proteomes" id="UP000033352">
    <property type="component" value="Unassembled WGS sequence"/>
</dbReference>
<keyword evidence="3 7" id="KW-0349">Heme</keyword>
<comment type="cofactor">
    <cofactor evidence="7">
        <name>heme</name>
        <dbReference type="ChEBI" id="CHEBI:30413"/>
    </cofactor>
</comment>
<comment type="similarity">
    <text evidence="1 7">Belongs to the catalase family.</text>
</comment>
<gene>
    <name evidence="11" type="ORF">SS37_24750</name>
</gene>
<proteinExistence type="inferred from homology"/>
<feature type="domain" description="Catalase core" evidence="10">
    <location>
        <begin position="24"/>
        <end position="353"/>
    </location>
</feature>
<evidence type="ECO:0000256" key="1">
    <source>
        <dbReference type="ARBA" id="ARBA00005329"/>
    </source>
</evidence>
<dbReference type="Gene3D" id="1.20.1280.120">
    <property type="match status" value="1"/>
</dbReference>
<evidence type="ECO:0000256" key="2">
    <source>
        <dbReference type="ARBA" id="ARBA00022559"/>
    </source>
</evidence>
<keyword evidence="6 7" id="KW-0408">Iron</keyword>
<evidence type="ECO:0000256" key="6">
    <source>
        <dbReference type="ARBA" id="ARBA00023004"/>
    </source>
</evidence>
<dbReference type="GO" id="GO:0046872">
    <property type="term" value="F:metal ion binding"/>
    <property type="evidence" value="ECO:0007669"/>
    <property type="project" value="UniProtKB-KW"/>
</dbReference>
<dbReference type="InterPro" id="IPR024168">
    <property type="entry name" value="Catalase_SrpA-type_pred"/>
</dbReference>
<evidence type="ECO:0000256" key="3">
    <source>
        <dbReference type="ARBA" id="ARBA00022617"/>
    </source>
</evidence>
<dbReference type="GO" id="GO:0042542">
    <property type="term" value="P:response to hydrogen peroxide"/>
    <property type="evidence" value="ECO:0007669"/>
    <property type="project" value="TreeGrafter"/>
</dbReference>
<dbReference type="GO" id="GO:0004096">
    <property type="term" value="F:catalase activity"/>
    <property type="evidence" value="ECO:0007669"/>
    <property type="project" value="InterPro"/>
</dbReference>
<keyword evidence="4 7" id="KW-0479">Metal-binding</keyword>
<feature type="active site" evidence="8">
    <location>
        <position position="61"/>
    </location>
</feature>
<protein>
    <recommendedName>
        <fullName evidence="7">Catalase-related peroxidase</fullName>
        <ecNumber evidence="7">1.11.1.-</ecNumber>
    </recommendedName>
</protein>
<dbReference type="InterPro" id="IPR011614">
    <property type="entry name" value="Catalase_core"/>
</dbReference>
<dbReference type="OrthoDB" id="255727at2"/>
<feature type="binding site" description="axial binding residue" evidence="9">
    <location>
        <position position="331"/>
    </location>
    <ligand>
        <name>heme</name>
        <dbReference type="ChEBI" id="CHEBI:30413"/>
    </ligand>
    <ligandPart>
        <name>Fe</name>
        <dbReference type="ChEBI" id="CHEBI:18248"/>
    </ligandPart>
</feature>
<reference evidence="11 12" key="1">
    <citation type="submission" date="2015-03" db="EMBL/GenBank/DDBJ databases">
        <authorList>
            <person name="McCorrison J."/>
            <person name="Sanka R."/>
            <person name="Adams M."/>
            <person name="Brinkac L."/>
            <person name="Nierman W."/>
            <person name="Sutton G."/>
            <person name="Nelson K."/>
            <person name="Kiedrowski L."/>
            <person name="Guerrero D."/>
            <person name="Bonomo R."/>
        </authorList>
    </citation>
    <scope>NUCLEOTIDE SEQUENCE [LARGE SCALE GENOMIC DNA]</scope>
    <source>
        <strain evidence="11 12">35699</strain>
    </source>
</reference>
<dbReference type="InterPro" id="IPR018028">
    <property type="entry name" value="Catalase"/>
</dbReference>
<dbReference type="PROSITE" id="PS51402">
    <property type="entry name" value="CATALASE_3"/>
    <property type="match status" value="1"/>
</dbReference>
<dbReference type="GO" id="GO:0042744">
    <property type="term" value="P:hydrogen peroxide catabolic process"/>
    <property type="evidence" value="ECO:0007669"/>
    <property type="project" value="TreeGrafter"/>
</dbReference>
<comment type="function">
    <text evidence="7">Has an organic peroxide-dependent peroxidase activity.</text>
</comment>
<dbReference type="GO" id="GO:0005737">
    <property type="term" value="C:cytoplasm"/>
    <property type="evidence" value="ECO:0007669"/>
    <property type="project" value="TreeGrafter"/>
</dbReference>
<evidence type="ECO:0000313" key="11">
    <source>
        <dbReference type="EMBL" id="KJN13993.1"/>
    </source>
</evidence>
<dbReference type="Gene3D" id="2.40.180.10">
    <property type="entry name" value="Catalase core domain"/>
    <property type="match status" value="1"/>
</dbReference>
<dbReference type="Pfam" id="PF00199">
    <property type="entry name" value="Catalase"/>
    <property type="match status" value="1"/>
</dbReference>
<evidence type="ECO:0000256" key="5">
    <source>
        <dbReference type="ARBA" id="ARBA00023002"/>
    </source>
</evidence>
<keyword evidence="2 7" id="KW-0575">Peroxidase</keyword>
<evidence type="ECO:0000256" key="7">
    <source>
        <dbReference type="PIRNR" id="PIRNR000296"/>
    </source>
</evidence>
<dbReference type="PANTHER" id="PTHR11465">
    <property type="entry name" value="CATALASE"/>
    <property type="match status" value="1"/>
</dbReference>
<name>A0A0F0ZWV5_9ENTR</name>
<dbReference type="GO" id="GO:0020037">
    <property type="term" value="F:heme binding"/>
    <property type="evidence" value="ECO:0007669"/>
    <property type="project" value="InterPro"/>
</dbReference>
<dbReference type="SMART" id="SM01060">
    <property type="entry name" value="Catalase"/>
    <property type="match status" value="1"/>
</dbReference>
<evidence type="ECO:0000256" key="8">
    <source>
        <dbReference type="PIRSR" id="PIRSR000296-1"/>
    </source>
</evidence>
<evidence type="ECO:0000256" key="4">
    <source>
        <dbReference type="ARBA" id="ARBA00022723"/>
    </source>
</evidence>
<evidence type="ECO:0000259" key="10">
    <source>
        <dbReference type="SMART" id="SM01060"/>
    </source>
</evidence>
<evidence type="ECO:0000256" key="9">
    <source>
        <dbReference type="PIRSR" id="PIRSR000296-2"/>
    </source>
</evidence>
<dbReference type="EC" id="1.11.1.-" evidence="7"/>
<dbReference type="RefSeq" id="WP_045286922.1">
    <property type="nucleotide sequence ID" value="NZ_JZYX01000093.1"/>
</dbReference>
<dbReference type="PANTHER" id="PTHR11465:SF9">
    <property type="entry name" value="CATALASE"/>
    <property type="match status" value="1"/>
</dbReference>
<dbReference type="InterPro" id="IPR020835">
    <property type="entry name" value="Catalase_sf"/>
</dbReference>
<dbReference type="EMBL" id="JZYX01000093">
    <property type="protein sequence ID" value="KJN13993.1"/>
    <property type="molecule type" value="Genomic_DNA"/>
</dbReference>
<comment type="caution">
    <text evidence="11">The sequence shown here is derived from an EMBL/GenBank/DDBJ whole genome shotgun (WGS) entry which is preliminary data.</text>
</comment>
<dbReference type="PATRIC" id="fig|1619248.3.peg.5267"/>
<dbReference type="SUPFAM" id="SSF56634">
    <property type="entry name" value="Heme-dependent catalase-like"/>
    <property type="match status" value="1"/>
</dbReference>
<accession>A0A0F0ZWV5</accession>
<keyword evidence="5 7" id="KW-0560">Oxidoreductase</keyword>
<dbReference type="AlphaFoldDB" id="A0A0F0ZWV5"/>